<evidence type="ECO:0000256" key="4">
    <source>
        <dbReference type="ARBA" id="ARBA00022475"/>
    </source>
</evidence>
<dbReference type="GO" id="GO:0005886">
    <property type="term" value="C:plasma membrane"/>
    <property type="evidence" value="ECO:0007669"/>
    <property type="project" value="UniProtKB-SubCell"/>
</dbReference>
<evidence type="ECO:0000256" key="1">
    <source>
        <dbReference type="ARBA" id="ARBA00004651"/>
    </source>
</evidence>
<feature type="transmembrane region" description="Helical" evidence="8">
    <location>
        <begin position="176"/>
        <end position="197"/>
    </location>
</feature>
<feature type="transmembrane region" description="Helical" evidence="8">
    <location>
        <begin position="209"/>
        <end position="228"/>
    </location>
</feature>
<evidence type="ECO:0000313" key="9">
    <source>
        <dbReference type="EMBL" id="MBZ0154655.1"/>
    </source>
</evidence>
<reference evidence="9" key="2">
    <citation type="submission" date="2021-08" db="EMBL/GenBank/DDBJ databases">
        <authorList>
            <person name="Dalcin Martins P."/>
        </authorList>
    </citation>
    <scope>NUCLEOTIDE SEQUENCE</scope>
    <source>
        <strain evidence="9">MAG_39</strain>
    </source>
</reference>
<dbReference type="InterPro" id="IPR052017">
    <property type="entry name" value="TSUP"/>
</dbReference>
<dbReference type="InterPro" id="IPR002781">
    <property type="entry name" value="TM_pro_TauE-like"/>
</dbReference>
<organism evidence="9 10">
    <name type="scientific">Candidatus Nitrobium versatile</name>
    <dbReference type="NCBI Taxonomy" id="2884831"/>
    <lineage>
        <taxon>Bacteria</taxon>
        <taxon>Pseudomonadati</taxon>
        <taxon>Nitrospirota</taxon>
        <taxon>Nitrospiria</taxon>
        <taxon>Nitrospirales</taxon>
        <taxon>Nitrospiraceae</taxon>
        <taxon>Candidatus Nitrobium</taxon>
    </lineage>
</organism>
<evidence type="ECO:0000256" key="7">
    <source>
        <dbReference type="ARBA" id="ARBA00023136"/>
    </source>
</evidence>
<dbReference type="Pfam" id="PF01925">
    <property type="entry name" value="TauE"/>
    <property type="match status" value="1"/>
</dbReference>
<feature type="transmembrane region" description="Helical" evidence="8">
    <location>
        <begin position="110"/>
        <end position="128"/>
    </location>
</feature>
<dbReference type="Proteomes" id="UP000705867">
    <property type="component" value="Unassembled WGS sequence"/>
</dbReference>
<feature type="transmembrane region" description="Helical" evidence="8">
    <location>
        <begin position="234"/>
        <end position="255"/>
    </location>
</feature>
<name>A0A953J8T3_9BACT</name>
<protein>
    <recommendedName>
        <fullName evidence="8">Probable membrane transporter protein</fullName>
    </recommendedName>
</protein>
<proteinExistence type="inferred from homology"/>
<evidence type="ECO:0000256" key="8">
    <source>
        <dbReference type="RuleBase" id="RU363041"/>
    </source>
</evidence>
<dbReference type="PANTHER" id="PTHR30269:SF38">
    <property type="entry name" value="SULFITE EXPORTER TAUE_SAFE"/>
    <property type="match status" value="1"/>
</dbReference>
<dbReference type="AlphaFoldDB" id="A0A953J8T3"/>
<feature type="transmembrane region" description="Helical" evidence="8">
    <location>
        <begin position="72"/>
        <end position="90"/>
    </location>
</feature>
<feature type="transmembrane region" description="Helical" evidence="8">
    <location>
        <begin position="140"/>
        <end position="156"/>
    </location>
</feature>
<dbReference type="EMBL" id="JAIOIV010000006">
    <property type="protein sequence ID" value="MBZ0154655.1"/>
    <property type="molecule type" value="Genomic_DNA"/>
</dbReference>
<evidence type="ECO:0000313" key="10">
    <source>
        <dbReference type="Proteomes" id="UP000705867"/>
    </source>
</evidence>
<keyword evidence="6 8" id="KW-1133">Transmembrane helix</keyword>
<feature type="transmembrane region" description="Helical" evidence="8">
    <location>
        <begin position="31"/>
        <end position="51"/>
    </location>
</feature>
<keyword evidence="4 8" id="KW-1003">Cell membrane</keyword>
<evidence type="ECO:0000256" key="2">
    <source>
        <dbReference type="ARBA" id="ARBA00009142"/>
    </source>
</evidence>
<keyword evidence="3" id="KW-0813">Transport</keyword>
<keyword evidence="5 8" id="KW-0812">Transmembrane</keyword>
<reference evidence="9" key="1">
    <citation type="journal article" date="2021" name="bioRxiv">
        <title>Unraveling nitrogen, sulfur and carbon metabolic pathways and microbial community transcriptional responses to substrate deprivation and toxicity stresses in a bioreactor mimicking anoxic brackish coastal sediment conditions.</title>
        <authorList>
            <person name="Martins P.D."/>
            <person name="Echeveste M.J."/>
            <person name="Arshad A."/>
            <person name="Kurth J."/>
            <person name="Ouboter H."/>
            <person name="Jetten M.S.M."/>
            <person name="Welte C.U."/>
        </authorList>
    </citation>
    <scope>NUCLEOTIDE SEQUENCE</scope>
    <source>
        <strain evidence="9">MAG_39</strain>
    </source>
</reference>
<sequence>MEYAVICAASLIASGLTLFSGFGLGTLLMPVFALFFPVNVAVALTALVHFLNNLFKLALLGKHADRAAVVRFGFPAIGSAFLGAWTLLWLSAMEPLFRYDMGGRTFSVEPVKLVVSFLMVLFALTEVMPWGKKVSFEAKYLPLGGLLSGFFGGLTGHQGALRSAFLIRYGLSKETFIATGVVIACLVDFTRLSVYGTHLASFGSGNRPLLAAATLFAFLGAFLGKFLLKKVTLHGVQMVVAAMLFVIALALGAGLI</sequence>
<gene>
    <name evidence="9" type="ORF">K8I29_00380</name>
</gene>
<evidence type="ECO:0000256" key="5">
    <source>
        <dbReference type="ARBA" id="ARBA00022692"/>
    </source>
</evidence>
<evidence type="ECO:0000256" key="3">
    <source>
        <dbReference type="ARBA" id="ARBA00022448"/>
    </source>
</evidence>
<dbReference type="PANTHER" id="PTHR30269">
    <property type="entry name" value="TRANSMEMBRANE PROTEIN YFCA"/>
    <property type="match status" value="1"/>
</dbReference>
<comment type="similarity">
    <text evidence="2 8">Belongs to the 4-toluene sulfonate uptake permease (TSUP) (TC 2.A.102) family.</text>
</comment>
<accession>A0A953J8T3</accession>
<keyword evidence="7 8" id="KW-0472">Membrane</keyword>
<comment type="subcellular location">
    <subcellularLocation>
        <location evidence="1 8">Cell membrane</location>
        <topology evidence="1 8">Multi-pass membrane protein</topology>
    </subcellularLocation>
</comment>
<comment type="caution">
    <text evidence="9">The sequence shown here is derived from an EMBL/GenBank/DDBJ whole genome shotgun (WGS) entry which is preliminary data.</text>
</comment>
<evidence type="ECO:0000256" key="6">
    <source>
        <dbReference type="ARBA" id="ARBA00022989"/>
    </source>
</evidence>